<keyword evidence="3 7" id="KW-0808">Transferase</keyword>
<dbReference type="PANTHER" id="PTHR22926">
    <property type="entry name" value="PHOSPHO-N-ACETYLMURAMOYL-PENTAPEPTIDE-TRANSFERASE"/>
    <property type="match status" value="1"/>
</dbReference>
<reference evidence="9" key="1">
    <citation type="submission" date="2022-05" db="EMBL/GenBank/DDBJ databases">
        <title>Jatrophihabitans sp. SB3-54 whole genome sequence.</title>
        <authorList>
            <person name="Suh M.K."/>
            <person name="Eom M.K."/>
            <person name="Kim J.S."/>
            <person name="Kim H.S."/>
            <person name="Do H.E."/>
            <person name="Shin Y.K."/>
            <person name="Lee J.-S."/>
        </authorList>
    </citation>
    <scope>NUCLEOTIDE SEQUENCE</scope>
    <source>
        <strain evidence="9">SB3-54</strain>
    </source>
</reference>
<dbReference type="GO" id="GO:0016740">
    <property type="term" value="F:transferase activity"/>
    <property type="evidence" value="ECO:0007669"/>
    <property type="project" value="UniProtKB-KW"/>
</dbReference>
<keyword evidence="7" id="KW-0132">Cell division</keyword>
<dbReference type="EMBL" id="CP097463">
    <property type="protein sequence ID" value="WAX56797.1"/>
    <property type="molecule type" value="Genomic_DNA"/>
</dbReference>
<feature type="transmembrane region" description="Helical" evidence="7">
    <location>
        <begin position="336"/>
        <end position="357"/>
    </location>
</feature>
<keyword evidence="4 7" id="KW-0812">Transmembrane</keyword>
<keyword evidence="7" id="KW-0479">Metal-binding</keyword>
<dbReference type="Proteomes" id="UP001164693">
    <property type="component" value="Chromosome"/>
</dbReference>
<comment type="function">
    <text evidence="7">Catalyzes the initial step of the lipid cycle reactions in the biosynthesis of the cell wall peptidoglycan: transfers peptidoglycan precursor phospho-MurNAc-pentapeptide from UDP-MurNAc-pentapeptide onto the lipid carrier undecaprenyl phosphate, yielding undecaprenyl-pyrophosphoryl-MurNAc-pentapeptide, known as lipid I.</text>
</comment>
<keyword evidence="7" id="KW-0573">Peptidoglycan synthesis</keyword>
<keyword evidence="7" id="KW-0961">Cell wall biogenesis/degradation</keyword>
<evidence type="ECO:0000256" key="1">
    <source>
        <dbReference type="ARBA" id="ARBA00004141"/>
    </source>
</evidence>
<feature type="transmembrane region" description="Helical" evidence="7">
    <location>
        <begin position="229"/>
        <end position="248"/>
    </location>
</feature>
<sequence length="363" mass="38333">MKTILIAALVSLVTSILCTPVVVAWFRRRGFGQEIRSDGPQSHLIKRGTPTMGGVAIVGSTVLGYAVAHVIIALRGGGGPEASGVLLLFLMVGIGVVGFLDDFIKIRKQRSLGLRARAKFGGQLLVGVVFGVLALQFRDSLGITPASTHLSYVRDLSAISVGSVGFVVLAYVIVTATSNAVNLTDGLDGLVAGASAMVFGAFTLISFLQYRNTCGSNPAAGCYQVRDPLDVALVAAAAMAACFGFLWWNASPAQIFMGDTGSMALGGLMAGLAIVTHTELLLVVLGGLFAMVTLSDVIQIGWFKFTRIRTGTGRRVFRMAPLHHHFELGGWEEMTIIVRFWIVGGLAVAFGMGLFYADFIGNG</sequence>
<feature type="transmembrane region" description="Helical" evidence="7">
    <location>
        <begin position="55"/>
        <end position="76"/>
    </location>
</feature>
<dbReference type="InterPro" id="IPR003524">
    <property type="entry name" value="PNAcMuramoyl-5peptid_Trfase"/>
</dbReference>
<dbReference type="HAMAP" id="MF_00038">
    <property type="entry name" value="MraY"/>
    <property type="match status" value="1"/>
</dbReference>
<evidence type="ECO:0000256" key="8">
    <source>
        <dbReference type="NCBIfam" id="TIGR00445"/>
    </source>
</evidence>
<feature type="transmembrane region" description="Helical" evidence="7">
    <location>
        <begin position="255"/>
        <end position="275"/>
    </location>
</feature>
<name>A0ABY7JZM9_9ACTN</name>
<dbReference type="CDD" id="cd06852">
    <property type="entry name" value="GT_MraY"/>
    <property type="match status" value="1"/>
</dbReference>
<dbReference type="Pfam" id="PF00953">
    <property type="entry name" value="Glycos_transf_4"/>
    <property type="match status" value="1"/>
</dbReference>
<comment type="subcellular location">
    <subcellularLocation>
        <location evidence="7">Cell membrane</location>
        <topology evidence="7">Multi-pass membrane protein</topology>
    </subcellularLocation>
    <subcellularLocation>
        <location evidence="1">Membrane</location>
        <topology evidence="1">Multi-pass membrane protein</topology>
    </subcellularLocation>
</comment>
<evidence type="ECO:0000256" key="6">
    <source>
        <dbReference type="ARBA" id="ARBA00023136"/>
    </source>
</evidence>
<comment type="pathway">
    <text evidence="7">Cell wall biogenesis; peptidoglycan biosynthesis.</text>
</comment>
<evidence type="ECO:0000256" key="7">
    <source>
        <dbReference type="HAMAP-Rule" id="MF_00038"/>
    </source>
</evidence>
<evidence type="ECO:0000256" key="2">
    <source>
        <dbReference type="ARBA" id="ARBA00005583"/>
    </source>
</evidence>
<keyword evidence="7" id="KW-1003">Cell membrane</keyword>
<feature type="transmembrane region" description="Helical" evidence="7">
    <location>
        <begin position="281"/>
        <end position="305"/>
    </location>
</feature>
<feature type="transmembrane region" description="Helical" evidence="7">
    <location>
        <begin position="6"/>
        <end position="26"/>
    </location>
</feature>
<feature type="transmembrane region" description="Helical" evidence="7">
    <location>
        <begin position="157"/>
        <end position="177"/>
    </location>
</feature>
<comment type="catalytic activity">
    <reaction evidence="7">
        <text>UDP-N-acetyl-alpha-D-muramoyl-L-alanyl-gamma-D-glutamyl-meso-2,6-diaminopimeloyl-D-alanyl-D-alanine + di-trans,octa-cis-undecaprenyl phosphate = di-trans,octa-cis-undecaprenyl diphospho-N-acetyl-alpha-D-muramoyl-L-alanyl-D-glutamyl-meso-2,6-diaminopimeloyl-D-alanyl-D-alanine + UMP</text>
        <dbReference type="Rhea" id="RHEA:28386"/>
        <dbReference type="ChEBI" id="CHEBI:57865"/>
        <dbReference type="ChEBI" id="CHEBI:60392"/>
        <dbReference type="ChEBI" id="CHEBI:61386"/>
        <dbReference type="ChEBI" id="CHEBI:61387"/>
        <dbReference type="EC" id="2.7.8.13"/>
    </reaction>
</comment>
<comment type="similarity">
    <text evidence="2 7">Belongs to the glycosyltransferase 4 family. MraY subfamily.</text>
</comment>
<comment type="cofactor">
    <cofactor evidence="7">
        <name>Mg(2+)</name>
        <dbReference type="ChEBI" id="CHEBI:18420"/>
    </cofactor>
</comment>
<proteinExistence type="inferred from homology"/>
<feature type="transmembrane region" description="Helical" evidence="7">
    <location>
        <begin position="82"/>
        <end position="100"/>
    </location>
</feature>
<keyword evidence="5 7" id="KW-1133">Transmembrane helix</keyword>
<dbReference type="NCBIfam" id="TIGR00445">
    <property type="entry name" value="mraY"/>
    <property type="match status" value="1"/>
</dbReference>
<dbReference type="InterPro" id="IPR000715">
    <property type="entry name" value="Glycosyl_transferase_4"/>
</dbReference>
<evidence type="ECO:0000313" key="10">
    <source>
        <dbReference type="Proteomes" id="UP001164693"/>
    </source>
</evidence>
<evidence type="ECO:0000256" key="5">
    <source>
        <dbReference type="ARBA" id="ARBA00022989"/>
    </source>
</evidence>
<evidence type="ECO:0000313" key="9">
    <source>
        <dbReference type="EMBL" id="WAX56797.1"/>
    </source>
</evidence>
<gene>
    <name evidence="7 9" type="primary">mraY</name>
    <name evidence="9" type="ORF">M6B22_20065</name>
</gene>
<keyword evidence="7" id="KW-0460">Magnesium</keyword>
<feature type="transmembrane region" description="Helical" evidence="7">
    <location>
        <begin position="189"/>
        <end position="209"/>
    </location>
</feature>
<evidence type="ECO:0000256" key="4">
    <source>
        <dbReference type="ARBA" id="ARBA00022692"/>
    </source>
</evidence>
<keyword evidence="7" id="KW-0133">Cell shape</keyword>
<dbReference type="PANTHER" id="PTHR22926:SF5">
    <property type="entry name" value="PHOSPHO-N-ACETYLMURAMOYL-PENTAPEPTIDE-TRANSFERASE HOMOLOG"/>
    <property type="match status" value="1"/>
</dbReference>
<keyword evidence="6 7" id="KW-0472">Membrane</keyword>
<accession>A0ABY7JZM9</accession>
<organism evidence="9 10">
    <name type="scientific">Jatrophihabitans cynanchi</name>
    <dbReference type="NCBI Taxonomy" id="2944128"/>
    <lineage>
        <taxon>Bacteria</taxon>
        <taxon>Bacillati</taxon>
        <taxon>Actinomycetota</taxon>
        <taxon>Actinomycetes</taxon>
        <taxon>Jatrophihabitantales</taxon>
        <taxon>Jatrophihabitantaceae</taxon>
        <taxon>Jatrophihabitans</taxon>
    </lineage>
</organism>
<dbReference type="PROSITE" id="PS01347">
    <property type="entry name" value="MRAY_1"/>
    <property type="match status" value="1"/>
</dbReference>
<dbReference type="PROSITE" id="PS01348">
    <property type="entry name" value="MRAY_2"/>
    <property type="match status" value="1"/>
</dbReference>
<keyword evidence="7" id="KW-0131">Cell cycle</keyword>
<dbReference type="EC" id="2.7.8.13" evidence="7 8"/>
<feature type="transmembrane region" description="Helical" evidence="7">
    <location>
        <begin position="120"/>
        <end position="137"/>
    </location>
</feature>
<dbReference type="Pfam" id="PF10555">
    <property type="entry name" value="MraY_sig1"/>
    <property type="match status" value="1"/>
</dbReference>
<keyword evidence="10" id="KW-1185">Reference proteome</keyword>
<dbReference type="InterPro" id="IPR018480">
    <property type="entry name" value="PNAcMuramoyl-5peptid_Trfase_CS"/>
</dbReference>
<evidence type="ECO:0000256" key="3">
    <source>
        <dbReference type="ARBA" id="ARBA00022679"/>
    </source>
</evidence>
<protein>
    <recommendedName>
        <fullName evidence="7 8">Phospho-N-acetylmuramoyl-pentapeptide-transferase</fullName>
        <ecNumber evidence="7 8">2.7.8.13</ecNumber>
    </recommendedName>
    <alternativeName>
        <fullName evidence="7">UDP-MurNAc-pentapeptide phosphotransferase</fullName>
    </alternativeName>
</protein>
<dbReference type="RefSeq" id="WP_269443332.1">
    <property type="nucleotide sequence ID" value="NZ_CP097463.1"/>
</dbReference>